<organism evidence="1">
    <name type="scientific">Dichomitus squalens</name>
    <dbReference type="NCBI Taxonomy" id="114155"/>
    <lineage>
        <taxon>Eukaryota</taxon>
        <taxon>Fungi</taxon>
        <taxon>Dikarya</taxon>
        <taxon>Basidiomycota</taxon>
        <taxon>Agaricomycotina</taxon>
        <taxon>Agaricomycetes</taxon>
        <taxon>Polyporales</taxon>
        <taxon>Polyporaceae</taxon>
        <taxon>Dichomitus</taxon>
    </lineage>
</organism>
<evidence type="ECO:0000313" key="1">
    <source>
        <dbReference type="EMBL" id="TBU25987.1"/>
    </source>
</evidence>
<name>A0A4Q9MGR2_9APHY</name>
<dbReference type="EMBL" id="ML143452">
    <property type="protein sequence ID" value="TBU25987.1"/>
    <property type="molecule type" value="Genomic_DNA"/>
</dbReference>
<sequence>MSSHRAPRCLHDCTGRDHTSAIRRHLPSNRHVVLSPTRGPGCLTHHYVHLPAAGNTSGTIVTCPDSLLLHRDATRHSMETPTPIFPGWHRRQYLRALCPVSTRRIFLPCGCCLWLGRLSSQGIKMKLFTHFLHGVRHVSTYKGHGDVPRNSSRVLLALVPIPSSTFATRSPIP</sequence>
<reference evidence="1" key="1">
    <citation type="submission" date="2019-01" db="EMBL/GenBank/DDBJ databases">
        <title>Draft genome sequences of three monokaryotic isolates of the white-rot basidiomycete fungus Dichomitus squalens.</title>
        <authorList>
            <consortium name="DOE Joint Genome Institute"/>
            <person name="Lopez S.C."/>
            <person name="Andreopoulos B."/>
            <person name="Pangilinan J."/>
            <person name="Lipzen A."/>
            <person name="Riley R."/>
            <person name="Ahrendt S."/>
            <person name="Ng V."/>
            <person name="Barry K."/>
            <person name="Daum C."/>
            <person name="Grigoriev I.V."/>
            <person name="Hilden K.S."/>
            <person name="Makela M.R."/>
            <person name="de Vries R.P."/>
        </authorList>
    </citation>
    <scope>NUCLEOTIDE SEQUENCE [LARGE SCALE GENOMIC DNA]</scope>
    <source>
        <strain evidence="1">OM18370.1</strain>
    </source>
</reference>
<proteinExistence type="predicted"/>
<dbReference type="AlphaFoldDB" id="A0A4Q9MGR2"/>
<gene>
    <name evidence="1" type="ORF">BD311DRAFT_464192</name>
</gene>
<dbReference type="Proteomes" id="UP000292957">
    <property type="component" value="Unassembled WGS sequence"/>
</dbReference>
<accession>A0A4Q9MGR2</accession>
<protein>
    <submittedName>
        <fullName evidence="1">Uncharacterized protein</fullName>
    </submittedName>
</protein>